<dbReference type="PANTHER" id="PTHR43461:SF1">
    <property type="entry name" value="TRANSMEMBRANE PROTEIN 256"/>
    <property type="match status" value="1"/>
</dbReference>
<dbReference type="PANTHER" id="PTHR43461">
    <property type="entry name" value="TRANSMEMBRANE PROTEIN 256"/>
    <property type="match status" value="1"/>
</dbReference>
<dbReference type="Proteomes" id="UP000475862">
    <property type="component" value="Unassembled WGS sequence"/>
</dbReference>
<keyword evidence="5 6" id="KW-0472">Membrane</keyword>
<keyword evidence="8" id="KW-1185">Reference proteome</keyword>
<keyword evidence="3 6" id="KW-0812">Transmembrane</keyword>
<evidence type="ECO:0000256" key="5">
    <source>
        <dbReference type="ARBA" id="ARBA00023136"/>
    </source>
</evidence>
<keyword evidence="4 6" id="KW-1133">Transmembrane helix</keyword>
<dbReference type="AlphaFoldDB" id="A0A6G0TT67"/>
<dbReference type="EMBL" id="VYZN01000016">
    <property type="protein sequence ID" value="KAE9538489.1"/>
    <property type="molecule type" value="Genomic_DNA"/>
</dbReference>
<sequence>MYLLISITTQYSFCFVLVDCFTFISHLKSGCQELFLHFCFPNSYSYFLKWLGVASSSEKQNIIKMESSNILQMLGKNIYFYKMAGLLGASAVILGAYGAHVVAHKANPEEARNFETANRYHFYHTFALFGVPFCRFPRVTGALFISGTLIFCGTCYYNGLTADKTFNKYTPTGVFLINNNDESMGILLLFWVYLLFVFKFKIMYSYKNNWLKYCMRNLIIVSSVNIDDISSTITILYPKSKHKKKKLVLSMYHVQLNVKQLRRIKICIRSTMT</sequence>
<evidence type="ECO:0000313" key="8">
    <source>
        <dbReference type="Proteomes" id="UP000475862"/>
    </source>
</evidence>
<evidence type="ECO:0000256" key="6">
    <source>
        <dbReference type="SAM" id="Phobius"/>
    </source>
</evidence>
<feature type="transmembrane region" description="Helical" evidence="6">
    <location>
        <begin position="143"/>
        <end position="160"/>
    </location>
</feature>
<name>A0A6G0TT67_APHGL</name>
<evidence type="ECO:0000256" key="4">
    <source>
        <dbReference type="ARBA" id="ARBA00022989"/>
    </source>
</evidence>
<feature type="transmembrane region" description="Helical" evidence="6">
    <location>
        <begin position="79"/>
        <end position="100"/>
    </location>
</feature>
<dbReference type="InterPro" id="IPR006696">
    <property type="entry name" value="DUF423"/>
</dbReference>
<accession>A0A6G0TT67</accession>
<comment type="similarity">
    <text evidence="2">Belongs to the TMEM256 family.</text>
</comment>
<dbReference type="Pfam" id="PF04241">
    <property type="entry name" value="DUF423"/>
    <property type="match status" value="1"/>
</dbReference>
<dbReference type="GO" id="GO:0016020">
    <property type="term" value="C:membrane"/>
    <property type="evidence" value="ECO:0007669"/>
    <property type="project" value="UniProtKB-SubCell"/>
</dbReference>
<feature type="transmembrane region" description="Helical" evidence="6">
    <location>
        <begin position="120"/>
        <end position="136"/>
    </location>
</feature>
<comment type="caution">
    <text evidence="7">The sequence shown here is derived from an EMBL/GenBank/DDBJ whole genome shotgun (WGS) entry which is preliminary data.</text>
</comment>
<comment type="subcellular location">
    <subcellularLocation>
        <location evidence="1">Membrane</location>
        <topology evidence="1">Multi-pass membrane protein</topology>
    </subcellularLocation>
</comment>
<dbReference type="OrthoDB" id="269173at2759"/>
<evidence type="ECO:0000256" key="1">
    <source>
        <dbReference type="ARBA" id="ARBA00004141"/>
    </source>
</evidence>
<evidence type="ECO:0008006" key="9">
    <source>
        <dbReference type="Google" id="ProtNLM"/>
    </source>
</evidence>
<proteinExistence type="inferred from homology"/>
<evidence type="ECO:0000256" key="2">
    <source>
        <dbReference type="ARBA" id="ARBA00006208"/>
    </source>
</evidence>
<evidence type="ECO:0000256" key="3">
    <source>
        <dbReference type="ARBA" id="ARBA00022692"/>
    </source>
</evidence>
<organism evidence="7 8">
    <name type="scientific">Aphis glycines</name>
    <name type="common">Soybean aphid</name>
    <dbReference type="NCBI Taxonomy" id="307491"/>
    <lineage>
        <taxon>Eukaryota</taxon>
        <taxon>Metazoa</taxon>
        <taxon>Ecdysozoa</taxon>
        <taxon>Arthropoda</taxon>
        <taxon>Hexapoda</taxon>
        <taxon>Insecta</taxon>
        <taxon>Pterygota</taxon>
        <taxon>Neoptera</taxon>
        <taxon>Paraneoptera</taxon>
        <taxon>Hemiptera</taxon>
        <taxon>Sternorrhyncha</taxon>
        <taxon>Aphidomorpha</taxon>
        <taxon>Aphidoidea</taxon>
        <taxon>Aphididae</taxon>
        <taxon>Aphidini</taxon>
        <taxon>Aphis</taxon>
        <taxon>Aphis</taxon>
    </lineage>
</organism>
<reference evidence="7 8" key="1">
    <citation type="submission" date="2019-08" db="EMBL/GenBank/DDBJ databases">
        <title>The genome of the soybean aphid Biotype 1, its phylome, world population structure and adaptation to the North American continent.</title>
        <authorList>
            <person name="Giordano R."/>
            <person name="Donthu R.K."/>
            <person name="Hernandez A.G."/>
            <person name="Wright C.L."/>
            <person name="Zimin A.V."/>
        </authorList>
    </citation>
    <scope>NUCLEOTIDE SEQUENCE [LARGE SCALE GENOMIC DNA]</scope>
    <source>
        <tissue evidence="7">Whole aphids</tissue>
    </source>
</reference>
<feature type="transmembrane region" description="Helical" evidence="6">
    <location>
        <begin position="184"/>
        <end position="202"/>
    </location>
</feature>
<gene>
    <name evidence="7" type="ORF">AGLY_005588</name>
</gene>
<protein>
    <recommendedName>
        <fullName evidence="9">Transmembrane protein 256 homolog</fullName>
    </recommendedName>
</protein>
<evidence type="ECO:0000313" key="7">
    <source>
        <dbReference type="EMBL" id="KAE9538489.1"/>
    </source>
</evidence>